<dbReference type="SMART" id="SM00327">
    <property type="entry name" value="VWA"/>
    <property type="match status" value="1"/>
</dbReference>
<gene>
    <name evidence="2" type="ORF">H9943_10705</name>
</gene>
<dbReference type="Pfam" id="PF00092">
    <property type="entry name" value="VWA"/>
    <property type="match status" value="1"/>
</dbReference>
<sequence length="446" mass="47737">MPILSVNKTADRTEISSGGTFHVTLSVTAAPESEIRPVDIAMVLDRSGSMKGSALQSLKKAAKEFIELLAQGGNMLVGQNRIGVISFANSAVIDAPLTQQVDVLEAAVDGLVAEGNTNTGDAFAQAQAMLHASQAGRKMMILFTDGEPTIGVNPTPIANMMKQDGVEIYCIGYTGSDGINEELLKEWASDPDSQYVLIAPTEAEIIEAFKNIAQSILLPGAKDITIYETPNPAFEIVAIDTPNFGTVQEMPDGSLQWYIDELAVSEQQTATLRFTLKDRCKKTGKMPVNKSICLVDEAQESPAFPNPMITVTKDVCEDCPEAVEVTAPACVDSICADLGGVCVPDMGRMLTVSMTLKNLCPHRSVAVGVLVTELTSCGEVTRGFKAMTVTAPSSRGCTDMRLSHIRFVLPETESMCKTRTYRVRAFVNAASGTWGAECYHGDVCGC</sequence>
<dbReference type="PROSITE" id="PS50234">
    <property type="entry name" value="VWFA"/>
    <property type="match status" value="1"/>
</dbReference>
<evidence type="ECO:0000259" key="1">
    <source>
        <dbReference type="PROSITE" id="PS50234"/>
    </source>
</evidence>
<accession>A0A9D2M573</accession>
<comment type="caution">
    <text evidence="2">The sequence shown here is derived from an EMBL/GenBank/DDBJ whole genome shotgun (WGS) entry which is preliminary data.</text>
</comment>
<dbReference type="Gene3D" id="3.40.50.410">
    <property type="entry name" value="von Willebrand factor, type A domain"/>
    <property type="match status" value="1"/>
</dbReference>
<dbReference type="SUPFAM" id="SSF53300">
    <property type="entry name" value="vWA-like"/>
    <property type="match status" value="1"/>
</dbReference>
<dbReference type="CDD" id="cd00198">
    <property type="entry name" value="vWFA"/>
    <property type="match status" value="1"/>
</dbReference>
<evidence type="ECO:0000313" key="2">
    <source>
        <dbReference type="EMBL" id="HJB40846.1"/>
    </source>
</evidence>
<organism evidence="2 3">
    <name type="scientific">Candidatus Ruthenibacterium avium</name>
    <dbReference type="NCBI Taxonomy" id="2838751"/>
    <lineage>
        <taxon>Bacteria</taxon>
        <taxon>Bacillati</taxon>
        <taxon>Bacillota</taxon>
        <taxon>Clostridia</taxon>
        <taxon>Eubacteriales</taxon>
        <taxon>Oscillospiraceae</taxon>
        <taxon>Ruthenibacterium</taxon>
    </lineage>
</organism>
<dbReference type="InterPro" id="IPR036465">
    <property type="entry name" value="vWFA_dom_sf"/>
</dbReference>
<dbReference type="PANTHER" id="PTHR24020">
    <property type="entry name" value="COLLAGEN ALPHA"/>
    <property type="match status" value="1"/>
</dbReference>
<reference evidence="2" key="2">
    <citation type="submission" date="2021-04" db="EMBL/GenBank/DDBJ databases">
        <authorList>
            <person name="Gilroy R."/>
        </authorList>
    </citation>
    <scope>NUCLEOTIDE SEQUENCE</scope>
    <source>
        <strain evidence="2">ChiBcec8-14828</strain>
    </source>
</reference>
<dbReference type="AlphaFoldDB" id="A0A9D2M573"/>
<dbReference type="PANTHER" id="PTHR24020:SF20">
    <property type="entry name" value="PH DOMAIN-CONTAINING PROTEIN"/>
    <property type="match status" value="1"/>
</dbReference>
<protein>
    <submittedName>
        <fullName evidence="2">VWA domain-containing protein</fullName>
    </submittedName>
</protein>
<dbReference type="EMBL" id="DWYA01000096">
    <property type="protein sequence ID" value="HJB40846.1"/>
    <property type="molecule type" value="Genomic_DNA"/>
</dbReference>
<proteinExistence type="predicted"/>
<dbReference type="InterPro" id="IPR002035">
    <property type="entry name" value="VWF_A"/>
</dbReference>
<name>A0A9D2M573_9FIRM</name>
<dbReference type="Proteomes" id="UP000824209">
    <property type="component" value="Unassembled WGS sequence"/>
</dbReference>
<dbReference type="InterPro" id="IPR050525">
    <property type="entry name" value="ECM_Assembly_Org"/>
</dbReference>
<feature type="domain" description="VWFA" evidence="1">
    <location>
        <begin position="39"/>
        <end position="212"/>
    </location>
</feature>
<evidence type="ECO:0000313" key="3">
    <source>
        <dbReference type="Proteomes" id="UP000824209"/>
    </source>
</evidence>
<reference evidence="2" key="1">
    <citation type="journal article" date="2021" name="PeerJ">
        <title>Extensive microbial diversity within the chicken gut microbiome revealed by metagenomics and culture.</title>
        <authorList>
            <person name="Gilroy R."/>
            <person name="Ravi A."/>
            <person name="Getino M."/>
            <person name="Pursley I."/>
            <person name="Horton D.L."/>
            <person name="Alikhan N.F."/>
            <person name="Baker D."/>
            <person name="Gharbi K."/>
            <person name="Hall N."/>
            <person name="Watson M."/>
            <person name="Adriaenssens E.M."/>
            <person name="Foster-Nyarko E."/>
            <person name="Jarju S."/>
            <person name="Secka A."/>
            <person name="Antonio M."/>
            <person name="Oren A."/>
            <person name="Chaudhuri R.R."/>
            <person name="La Ragione R."/>
            <person name="Hildebrand F."/>
            <person name="Pallen M.J."/>
        </authorList>
    </citation>
    <scope>NUCLEOTIDE SEQUENCE</scope>
    <source>
        <strain evidence="2">ChiBcec8-14828</strain>
    </source>
</reference>